<dbReference type="AlphaFoldDB" id="A0A1G8E1L0"/>
<protein>
    <submittedName>
        <fullName evidence="1">Uncharacterized protein</fullName>
    </submittedName>
</protein>
<proteinExistence type="predicted"/>
<dbReference type="EMBL" id="FNCJ01000011">
    <property type="protein sequence ID" value="SDH63842.1"/>
    <property type="molecule type" value="Genomic_DNA"/>
</dbReference>
<dbReference type="RefSeq" id="WP_090687228.1">
    <property type="nucleotide sequence ID" value="NZ_CADERL010000017.1"/>
</dbReference>
<accession>A0A1G8E1L0</accession>
<evidence type="ECO:0000313" key="1">
    <source>
        <dbReference type="EMBL" id="SDH63842.1"/>
    </source>
</evidence>
<reference evidence="1 2" key="1">
    <citation type="submission" date="2016-10" db="EMBL/GenBank/DDBJ databases">
        <authorList>
            <person name="de Groot N.N."/>
        </authorList>
    </citation>
    <scope>NUCLEOTIDE SEQUENCE [LARGE SCALE GENOMIC DNA]</scope>
    <source>
        <strain evidence="1 2">LMG 2247</strain>
    </source>
</reference>
<name>A0A1G8E1L0_9BURK</name>
<organism evidence="1 2">
    <name type="scientific">Paraburkholderia phenazinium</name>
    <dbReference type="NCBI Taxonomy" id="60549"/>
    <lineage>
        <taxon>Bacteria</taxon>
        <taxon>Pseudomonadati</taxon>
        <taxon>Pseudomonadota</taxon>
        <taxon>Betaproteobacteria</taxon>
        <taxon>Burkholderiales</taxon>
        <taxon>Burkholderiaceae</taxon>
        <taxon>Paraburkholderia</taxon>
    </lineage>
</organism>
<sequence>MENAIYWQGRQVGIECDGRILWFPSAPKEAIDAYGPQGLAADKAVPKDDDTARNLLKVAR</sequence>
<gene>
    <name evidence="1" type="ORF">SAMN05216466_111242</name>
</gene>
<evidence type="ECO:0000313" key="2">
    <source>
        <dbReference type="Proteomes" id="UP000199706"/>
    </source>
</evidence>
<dbReference type="Proteomes" id="UP000199706">
    <property type="component" value="Unassembled WGS sequence"/>
</dbReference>
<dbReference type="OrthoDB" id="9111870at2"/>